<evidence type="ECO:0000256" key="1">
    <source>
        <dbReference type="ARBA" id="ARBA00004141"/>
    </source>
</evidence>
<protein>
    <recommendedName>
        <fullName evidence="9">Cyclic nucleotide-binding domain-containing protein</fullName>
    </recommendedName>
</protein>
<evidence type="ECO:0000256" key="8">
    <source>
        <dbReference type="ARBA" id="ARBA00023303"/>
    </source>
</evidence>
<proteinExistence type="predicted"/>
<dbReference type="SUPFAM" id="SSF51206">
    <property type="entry name" value="cAMP-binding domain-like"/>
    <property type="match status" value="1"/>
</dbReference>
<name>A0ABQ1UV76_9BACT</name>
<evidence type="ECO:0000256" key="7">
    <source>
        <dbReference type="ARBA" id="ARBA00023286"/>
    </source>
</evidence>
<keyword evidence="7" id="KW-1071">Ligand-gated ion channel</keyword>
<dbReference type="InterPro" id="IPR018488">
    <property type="entry name" value="cNMP-bd_CS"/>
</dbReference>
<keyword evidence="8" id="KW-0407">Ion channel</keyword>
<dbReference type="SMART" id="SM00100">
    <property type="entry name" value="cNMP"/>
    <property type="match status" value="1"/>
</dbReference>
<dbReference type="PROSITE" id="PS00889">
    <property type="entry name" value="CNMP_BINDING_2"/>
    <property type="match status" value="1"/>
</dbReference>
<sequence>MKAEREAATDKLVRLGPVVLPLLGEALTQETDEHRAQPLANLCVRLGTPAARQLLVDLAPKVSLPARAAIVQALSSFASVPTDAPVFHRLVEEELRLAQHLLHGMIGADAELRHALHYELGQGRQRLLGLLLQVYERPLLLEARRTLARTTGKQQVNALKSLKNLLPRPLYEGLEALVEGGHSRAKAQLLDEVLGPLTASEPLITTIVRRGTAAFTAWTLGVALRQWHPQPATVLHLYPHLFSPDLLVQESARAVVQRLPVQRPAAYDVLLAEYPSLTSQLMATQPTDACTSALERVRMLKGTALFADTPENVLAAIMPIMKEVSFAPEQEIFGKGALGTSLFIICEGEVGIVNGAQQLASFHSGDFFGELALLDAQPRSATAVAHGHVTALRLDQEDFYEVMAERSEVLRTILRVLCQRLRRQNEQLQVQQ</sequence>
<dbReference type="Gene3D" id="2.60.120.10">
    <property type="entry name" value="Jelly Rolls"/>
    <property type="match status" value="1"/>
</dbReference>
<dbReference type="Proteomes" id="UP000632273">
    <property type="component" value="Unassembled WGS sequence"/>
</dbReference>
<gene>
    <name evidence="10" type="ORF">GCM10011383_43160</name>
</gene>
<evidence type="ECO:0000256" key="4">
    <source>
        <dbReference type="ARBA" id="ARBA00022989"/>
    </source>
</evidence>
<keyword evidence="5" id="KW-0406">Ion transport</keyword>
<evidence type="ECO:0000256" key="3">
    <source>
        <dbReference type="ARBA" id="ARBA00022692"/>
    </source>
</evidence>
<dbReference type="InterPro" id="IPR000595">
    <property type="entry name" value="cNMP-bd_dom"/>
</dbReference>
<evidence type="ECO:0000256" key="2">
    <source>
        <dbReference type="ARBA" id="ARBA00022448"/>
    </source>
</evidence>
<dbReference type="PRINTS" id="PR00103">
    <property type="entry name" value="CAMPKINASE"/>
</dbReference>
<organism evidence="10 11">
    <name type="scientific">Hymenobacter cavernae</name>
    <dbReference type="NCBI Taxonomy" id="2044852"/>
    <lineage>
        <taxon>Bacteria</taxon>
        <taxon>Pseudomonadati</taxon>
        <taxon>Bacteroidota</taxon>
        <taxon>Cytophagia</taxon>
        <taxon>Cytophagales</taxon>
        <taxon>Hymenobacteraceae</taxon>
        <taxon>Hymenobacter</taxon>
    </lineage>
</organism>
<keyword evidence="2" id="KW-0813">Transport</keyword>
<accession>A0ABQ1UV76</accession>
<evidence type="ECO:0000313" key="10">
    <source>
        <dbReference type="EMBL" id="GGF26968.1"/>
    </source>
</evidence>
<keyword evidence="3" id="KW-0812">Transmembrane</keyword>
<dbReference type="PANTHER" id="PTHR45638:SF11">
    <property type="entry name" value="CYCLIC NUCLEOTIDE-GATED CATION CHANNEL SUBUNIT A"/>
    <property type="match status" value="1"/>
</dbReference>
<keyword evidence="4" id="KW-1133">Transmembrane helix</keyword>
<feature type="domain" description="Cyclic nucleotide-binding" evidence="9">
    <location>
        <begin position="305"/>
        <end position="420"/>
    </location>
</feature>
<comment type="caution">
    <text evidence="10">The sequence shown here is derived from an EMBL/GenBank/DDBJ whole genome shotgun (WGS) entry which is preliminary data.</text>
</comment>
<keyword evidence="11" id="KW-1185">Reference proteome</keyword>
<dbReference type="PANTHER" id="PTHR45638">
    <property type="entry name" value="CYCLIC NUCLEOTIDE-GATED CATION CHANNEL SUBUNIT A"/>
    <property type="match status" value="1"/>
</dbReference>
<dbReference type="Pfam" id="PF00027">
    <property type="entry name" value="cNMP_binding"/>
    <property type="match status" value="1"/>
</dbReference>
<evidence type="ECO:0000259" key="9">
    <source>
        <dbReference type="PROSITE" id="PS50042"/>
    </source>
</evidence>
<keyword evidence="6" id="KW-0472">Membrane</keyword>
<reference evidence="11" key="1">
    <citation type="journal article" date="2019" name="Int. J. Syst. Evol. Microbiol.">
        <title>The Global Catalogue of Microorganisms (GCM) 10K type strain sequencing project: providing services to taxonomists for standard genome sequencing and annotation.</title>
        <authorList>
            <consortium name="The Broad Institute Genomics Platform"/>
            <consortium name="The Broad Institute Genome Sequencing Center for Infectious Disease"/>
            <person name="Wu L."/>
            <person name="Ma J."/>
        </authorList>
    </citation>
    <scope>NUCLEOTIDE SEQUENCE [LARGE SCALE GENOMIC DNA]</scope>
    <source>
        <strain evidence="11">CGMCC 1.15197</strain>
    </source>
</reference>
<dbReference type="EMBL" id="BMHT01000010">
    <property type="protein sequence ID" value="GGF26968.1"/>
    <property type="molecule type" value="Genomic_DNA"/>
</dbReference>
<evidence type="ECO:0000256" key="5">
    <source>
        <dbReference type="ARBA" id="ARBA00023065"/>
    </source>
</evidence>
<dbReference type="CDD" id="cd00038">
    <property type="entry name" value="CAP_ED"/>
    <property type="match status" value="1"/>
</dbReference>
<dbReference type="InterPro" id="IPR014710">
    <property type="entry name" value="RmlC-like_jellyroll"/>
</dbReference>
<comment type="subcellular location">
    <subcellularLocation>
        <location evidence="1">Membrane</location>
        <topology evidence="1">Multi-pass membrane protein</topology>
    </subcellularLocation>
</comment>
<dbReference type="InterPro" id="IPR018490">
    <property type="entry name" value="cNMP-bd_dom_sf"/>
</dbReference>
<dbReference type="PROSITE" id="PS50042">
    <property type="entry name" value="CNMP_BINDING_3"/>
    <property type="match status" value="1"/>
</dbReference>
<evidence type="ECO:0000256" key="6">
    <source>
        <dbReference type="ARBA" id="ARBA00023136"/>
    </source>
</evidence>
<dbReference type="InterPro" id="IPR050866">
    <property type="entry name" value="CNG_cation_channel"/>
</dbReference>
<evidence type="ECO:0000313" key="11">
    <source>
        <dbReference type="Proteomes" id="UP000632273"/>
    </source>
</evidence>